<keyword evidence="4" id="KW-1185">Reference proteome</keyword>
<dbReference type="Proteomes" id="UP000095767">
    <property type="component" value="Unassembled WGS sequence"/>
</dbReference>
<dbReference type="InterPro" id="IPR011676">
    <property type="entry name" value="DUF1618"/>
</dbReference>
<protein>
    <recommendedName>
        <fullName evidence="2">DUF1618 domain-containing protein</fullName>
    </recommendedName>
</protein>
<dbReference type="EMBL" id="LWDX02033179">
    <property type="protein sequence ID" value="OEL27126.1"/>
    <property type="molecule type" value="Genomic_DNA"/>
</dbReference>
<dbReference type="STRING" id="888268.A0A1E5VPW9"/>
<reference evidence="3 4" key="1">
    <citation type="submission" date="2016-09" db="EMBL/GenBank/DDBJ databases">
        <title>The draft genome of Dichanthelium oligosanthes: A C3 panicoid grass species.</title>
        <authorList>
            <person name="Studer A.J."/>
            <person name="Schnable J.C."/>
            <person name="Brutnell T.P."/>
        </authorList>
    </citation>
    <scope>NUCLEOTIDE SEQUENCE [LARGE SCALE GENOMIC DNA]</scope>
    <source>
        <strain evidence="4">cv. Kellogg 1175</strain>
        <tissue evidence="3">Leaf</tissue>
    </source>
</reference>
<dbReference type="PANTHER" id="PTHR33074:SF127">
    <property type="entry name" value="OS04G0388000 PROTEIN"/>
    <property type="match status" value="1"/>
</dbReference>
<accession>A0A1E5VPW9</accession>
<dbReference type="OrthoDB" id="689295at2759"/>
<name>A0A1E5VPW9_9POAL</name>
<evidence type="ECO:0000259" key="2">
    <source>
        <dbReference type="Pfam" id="PF07762"/>
    </source>
</evidence>
<evidence type="ECO:0000256" key="1">
    <source>
        <dbReference type="SAM" id="MobiDB-lite"/>
    </source>
</evidence>
<evidence type="ECO:0000313" key="4">
    <source>
        <dbReference type="Proteomes" id="UP000095767"/>
    </source>
</evidence>
<evidence type="ECO:0000313" key="3">
    <source>
        <dbReference type="EMBL" id="OEL27126.1"/>
    </source>
</evidence>
<feature type="region of interest" description="Disordered" evidence="1">
    <location>
        <begin position="231"/>
        <end position="273"/>
    </location>
</feature>
<gene>
    <name evidence="3" type="ORF">BAE44_0011853</name>
</gene>
<comment type="caution">
    <text evidence="3">The sequence shown here is derived from an EMBL/GenBank/DDBJ whole genome shotgun (WGS) entry which is preliminary data.</text>
</comment>
<dbReference type="Pfam" id="PF07762">
    <property type="entry name" value="DUF1618"/>
    <property type="match status" value="1"/>
</dbReference>
<dbReference type="AlphaFoldDB" id="A0A1E5VPW9"/>
<organism evidence="3 4">
    <name type="scientific">Dichanthelium oligosanthes</name>
    <dbReference type="NCBI Taxonomy" id="888268"/>
    <lineage>
        <taxon>Eukaryota</taxon>
        <taxon>Viridiplantae</taxon>
        <taxon>Streptophyta</taxon>
        <taxon>Embryophyta</taxon>
        <taxon>Tracheophyta</taxon>
        <taxon>Spermatophyta</taxon>
        <taxon>Magnoliopsida</taxon>
        <taxon>Liliopsida</taxon>
        <taxon>Poales</taxon>
        <taxon>Poaceae</taxon>
        <taxon>PACMAD clade</taxon>
        <taxon>Panicoideae</taxon>
        <taxon>Panicodae</taxon>
        <taxon>Paniceae</taxon>
        <taxon>Dichantheliinae</taxon>
        <taxon>Dichanthelium</taxon>
    </lineage>
</organism>
<dbReference type="PANTHER" id="PTHR33074">
    <property type="entry name" value="EXPRESSED PROTEIN-RELATED"/>
    <property type="match status" value="1"/>
</dbReference>
<proteinExistence type="predicted"/>
<feature type="domain" description="DUF1618" evidence="2">
    <location>
        <begin position="459"/>
        <end position="529"/>
    </location>
</feature>
<sequence length="574" mass="64483">MDPSKLAPDMGNNCCSGIQYRTLTPESWPNLAGISRFECQNLDCCKKITAGDDICYTGSDRANEYLKQLMCSSKHDLLHMRRQLEHQQLLRFRYKLEPLREEQLRHVHKERKHIHQDMDIFDASPHDVECSVTTPAKGRVGTKINSFTMHVTKYSSVRHRRQQMEMLLSNYNENRRIFACLKYMEQDSIFDMDNRINLPRWLYACKASWISKEPKSESLNARTVSQFHPGEKTIVGRSNGPSMARELTENESLHHRPPPPRPNAPTTTLPGSSSTRLLGCCENATTAKAKTSAGHDIAVSFSVIHPPGVSRCFVHCPDLTAEAFSGQPRVTGADGALLLIRVTFAARHGEGMLTNVFVYRAGPGKPSLCLVPRPYPLRLYSDHVGALSCGEHHFFVVIPEQRFEACGRRDYDLHVFSSETMSWSTIADPVAVDGDKDYDLLARHEPTNVMSIGGGRLGWVDLRRGVLLCNVVDDKLPEMRLIQLPSLMPTNKADFGEGFDGAMPPLRQVRDVTCSNGFMRFVEIEYPELDDSNITDLSGRRPCSRGRSVQIRITGTGAPPWTLLISRPLTLAFA</sequence>